<dbReference type="SUPFAM" id="SSF55729">
    <property type="entry name" value="Acyl-CoA N-acyltransferases (Nat)"/>
    <property type="match status" value="1"/>
</dbReference>
<reference evidence="2 3" key="1">
    <citation type="journal article" date="2006" name="Int. J. Syst. Evol. Microbiol.">
        <title>Myroides pelagicus sp. nov., isolated from seawater in Thailand.</title>
        <authorList>
            <person name="Yoon J."/>
            <person name="Maneerat S."/>
            <person name="Kawai F."/>
            <person name="Yokota A."/>
        </authorList>
    </citation>
    <scope>NUCLEOTIDE SEQUENCE [LARGE SCALE GENOMIC DNA]</scope>
    <source>
        <strain evidence="2 3">SM1T</strain>
    </source>
</reference>
<evidence type="ECO:0000313" key="2">
    <source>
        <dbReference type="EMBL" id="MTH28506.1"/>
    </source>
</evidence>
<name>A0A7K1GHZ6_9FLAO</name>
<dbReference type="InterPro" id="IPR016181">
    <property type="entry name" value="Acyl_CoA_acyltransferase"/>
</dbReference>
<dbReference type="Pfam" id="PF13302">
    <property type="entry name" value="Acetyltransf_3"/>
    <property type="match status" value="1"/>
</dbReference>
<dbReference type="GO" id="GO:0008999">
    <property type="term" value="F:protein-N-terminal-alanine acetyltransferase activity"/>
    <property type="evidence" value="ECO:0007669"/>
    <property type="project" value="TreeGrafter"/>
</dbReference>
<dbReference type="Proteomes" id="UP000488936">
    <property type="component" value="Unassembled WGS sequence"/>
</dbReference>
<dbReference type="PANTHER" id="PTHR43441:SF11">
    <property type="entry name" value="RIBOSOMAL-PROTEIN-SERINE ACETYLTRANSFERASE"/>
    <property type="match status" value="1"/>
</dbReference>
<gene>
    <name evidence="2" type="ORF">GJV77_01000</name>
</gene>
<sequence length="182" mass="21356">MNNFTFNYIETSRFKLRILEAEAYQAFLKSATDQEIAYYIGIPYHQITYERTKGAIGFRTFNKSYKMFVIVDKATDHVIGHCGFHTWYVDHHRAEIGYALYQEQWKGRGVMTEVLRAVLTYGFDRMKLIRVEAFISPENIASLNTVKKFGFTQEGLLRNQYINNGEIEDSILHRLLVEEFQS</sequence>
<dbReference type="PROSITE" id="PS51186">
    <property type="entry name" value="GNAT"/>
    <property type="match status" value="1"/>
</dbReference>
<organism evidence="2 3">
    <name type="scientific">Myroides pelagicus</name>
    <dbReference type="NCBI Taxonomy" id="270914"/>
    <lineage>
        <taxon>Bacteria</taxon>
        <taxon>Pseudomonadati</taxon>
        <taxon>Bacteroidota</taxon>
        <taxon>Flavobacteriia</taxon>
        <taxon>Flavobacteriales</taxon>
        <taxon>Flavobacteriaceae</taxon>
        <taxon>Myroides</taxon>
    </lineage>
</organism>
<evidence type="ECO:0000313" key="3">
    <source>
        <dbReference type="Proteomes" id="UP000488936"/>
    </source>
</evidence>
<dbReference type="AlphaFoldDB" id="A0A7K1GHZ6"/>
<dbReference type="InterPro" id="IPR051908">
    <property type="entry name" value="Ribosomal_N-acetyltransferase"/>
</dbReference>
<dbReference type="InterPro" id="IPR000182">
    <property type="entry name" value="GNAT_dom"/>
</dbReference>
<protein>
    <submittedName>
        <fullName evidence="2">GNAT family N-acetyltransferase</fullName>
    </submittedName>
</protein>
<dbReference type="Gene3D" id="3.40.630.30">
    <property type="match status" value="1"/>
</dbReference>
<dbReference type="GO" id="GO:1990189">
    <property type="term" value="F:protein N-terminal-serine acetyltransferase activity"/>
    <property type="evidence" value="ECO:0007669"/>
    <property type="project" value="TreeGrafter"/>
</dbReference>
<dbReference type="RefSeq" id="WP_155034495.1">
    <property type="nucleotide sequence ID" value="NZ_JBHTIG010000060.1"/>
</dbReference>
<dbReference type="EMBL" id="WMJY01000001">
    <property type="protein sequence ID" value="MTH28506.1"/>
    <property type="molecule type" value="Genomic_DNA"/>
</dbReference>
<keyword evidence="3" id="KW-1185">Reference proteome</keyword>
<proteinExistence type="predicted"/>
<comment type="caution">
    <text evidence="2">The sequence shown here is derived from an EMBL/GenBank/DDBJ whole genome shotgun (WGS) entry which is preliminary data.</text>
</comment>
<evidence type="ECO:0000259" key="1">
    <source>
        <dbReference type="PROSITE" id="PS51186"/>
    </source>
</evidence>
<dbReference type="PANTHER" id="PTHR43441">
    <property type="entry name" value="RIBOSOMAL-PROTEIN-SERINE ACETYLTRANSFERASE"/>
    <property type="match status" value="1"/>
</dbReference>
<dbReference type="GO" id="GO:0005737">
    <property type="term" value="C:cytoplasm"/>
    <property type="evidence" value="ECO:0007669"/>
    <property type="project" value="TreeGrafter"/>
</dbReference>
<accession>A0A7K1GHZ6</accession>
<feature type="domain" description="N-acetyltransferase" evidence="1">
    <location>
        <begin position="14"/>
        <end position="178"/>
    </location>
</feature>
<keyword evidence="2" id="KW-0808">Transferase</keyword>
<dbReference type="OrthoDB" id="9811523at2"/>